<comment type="caution">
    <text evidence="5">The sequence shown here is derived from an EMBL/GenBank/DDBJ whole genome shotgun (WGS) entry which is preliminary data.</text>
</comment>
<sequence>MPSPVLYGATYSVYTRIVRLALAEKGVAYRLEEVDVFAPGGPPPAHLRRHPFGRIPAFEHGEVALYEAGAIARYVDEAFAGPPLQPDDAAGRARMAQIMSLLDAYTFRPMVYGLYVELIDRPARGQATDRAVVAQALPQTERCLAALADLMGAAPFLAGPRLTLADTHAAPMFALLRWPAPGAALLARFAPLLAWWRAMAARPAMIATRFPGEPAEGCDS</sequence>
<dbReference type="InterPro" id="IPR004046">
    <property type="entry name" value="GST_C"/>
</dbReference>
<dbReference type="GO" id="GO:0005737">
    <property type="term" value="C:cytoplasm"/>
    <property type="evidence" value="ECO:0007669"/>
    <property type="project" value="TreeGrafter"/>
</dbReference>
<dbReference type="Proteomes" id="UP001165679">
    <property type="component" value="Unassembled WGS sequence"/>
</dbReference>
<evidence type="ECO:0000259" key="4">
    <source>
        <dbReference type="PROSITE" id="PS50405"/>
    </source>
</evidence>
<feature type="domain" description="GST C-terminal" evidence="4">
    <location>
        <begin position="88"/>
        <end position="220"/>
    </location>
</feature>
<gene>
    <name evidence="5" type="ORF">OL599_24070</name>
</gene>
<dbReference type="PROSITE" id="PS50404">
    <property type="entry name" value="GST_NTER"/>
    <property type="match status" value="1"/>
</dbReference>
<proteinExistence type="predicted"/>
<dbReference type="Pfam" id="PF13417">
    <property type="entry name" value="GST_N_3"/>
    <property type="match status" value="1"/>
</dbReference>
<feature type="domain" description="GST N-terminal" evidence="3">
    <location>
        <begin position="2"/>
        <end position="83"/>
    </location>
</feature>
<organism evidence="5 6">
    <name type="scientific">Limobrevibacterium gyesilva</name>
    <dbReference type="NCBI Taxonomy" id="2991712"/>
    <lineage>
        <taxon>Bacteria</taxon>
        <taxon>Pseudomonadati</taxon>
        <taxon>Pseudomonadota</taxon>
        <taxon>Alphaproteobacteria</taxon>
        <taxon>Acetobacterales</taxon>
        <taxon>Acetobacteraceae</taxon>
        <taxon>Limobrevibacterium</taxon>
    </lineage>
</organism>
<dbReference type="EC" id="2.5.1.18" evidence="1"/>
<reference evidence="5" key="1">
    <citation type="submission" date="2022-09" db="EMBL/GenBank/DDBJ databases">
        <title>Rhodovastum sp. nov. RN2-1 isolated from soil in Seongnam, South Korea.</title>
        <authorList>
            <person name="Le N.T."/>
        </authorList>
    </citation>
    <scope>NUCLEOTIDE SEQUENCE</scope>
    <source>
        <strain evidence="5">RN2-1</strain>
    </source>
</reference>
<evidence type="ECO:0000256" key="2">
    <source>
        <dbReference type="ARBA" id="ARBA00022679"/>
    </source>
</evidence>
<dbReference type="InterPro" id="IPR036282">
    <property type="entry name" value="Glutathione-S-Trfase_C_sf"/>
</dbReference>
<dbReference type="InterPro" id="IPR036249">
    <property type="entry name" value="Thioredoxin-like_sf"/>
</dbReference>
<dbReference type="RefSeq" id="WP_264716598.1">
    <property type="nucleotide sequence ID" value="NZ_JAPDNT010000043.1"/>
</dbReference>
<dbReference type="CDD" id="cd00299">
    <property type="entry name" value="GST_C_family"/>
    <property type="match status" value="1"/>
</dbReference>
<dbReference type="EMBL" id="JAPDNT010000043">
    <property type="protein sequence ID" value="MCW3477641.1"/>
    <property type="molecule type" value="Genomic_DNA"/>
</dbReference>
<keyword evidence="2" id="KW-0808">Transferase</keyword>
<dbReference type="GO" id="GO:0043295">
    <property type="term" value="F:glutathione binding"/>
    <property type="evidence" value="ECO:0007669"/>
    <property type="project" value="TreeGrafter"/>
</dbReference>
<evidence type="ECO:0000313" key="6">
    <source>
        <dbReference type="Proteomes" id="UP001165679"/>
    </source>
</evidence>
<reference evidence="5" key="2">
    <citation type="submission" date="2022-10" db="EMBL/GenBank/DDBJ databases">
        <authorList>
            <person name="Trinh H.N."/>
        </authorList>
    </citation>
    <scope>NUCLEOTIDE SEQUENCE</scope>
    <source>
        <strain evidence="5">RN2-1</strain>
    </source>
</reference>
<dbReference type="PANTHER" id="PTHR43900">
    <property type="entry name" value="GLUTATHIONE S-TRANSFERASE RHO"/>
    <property type="match status" value="1"/>
</dbReference>
<dbReference type="Pfam" id="PF00043">
    <property type="entry name" value="GST_C"/>
    <property type="match status" value="1"/>
</dbReference>
<dbReference type="SFLD" id="SFLDS00019">
    <property type="entry name" value="Glutathione_Transferase_(cytos"/>
    <property type="match status" value="1"/>
</dbReference>
<dbReference type="InterPro" id="IPR040079">
    <property type="entry name" value="Glutathione_S-Trfase"/>
</dbReference>
<evidence type="ECO:0000259" key="3">
    <source>
        <dbReference type="PROSITE" id="PS50404"/>
    </source>
</evidence>
<dbReference type="GO" id="GO:0004364">
    <property type="term" value="F:glutathione transferase activity"/>
    <property type="evidence" value="ECO:0007669"/>
    <property type="project" value="UniProtKB-EC"/>
</dbReference>
<dbReference type="SUPFAM" id="SSF52833">
    <property type="entry name" value="Thioredoxin-like"/>
    <property type="match status" value="1"/>
</dbReference>
<name>A0AA41YS04_9PROT</name>
<dbReference type="Gene3D" id="3.40.30.10">
    <property type="entry name" value="Glutaredoxin"/>
    <property type="match status" value="1"/>
</dbReference>
<dbReference type="SFLD" id="SFLDG00358">
    <property type="entry name" value="Main_(cytGST)"/>
    <property type="match status" value="1"/>
</dbReference>
<dbReference type="InterPro" id="IPR010987">
    <property type="entry name" value="Glutathione-S-Trfase_C-like"/>
</dbReference>
<dbReference type="AlphaFoldDB" id="A0AA41YS04"/>
<evidence type="ECO:0000256" key="1">
    <source>
        <dbReference type="ARBA" id="ARBA00012452"/>
    </source>
</evidence>
<dbReference type="PANTHER" id="PTHR43900:SF3">
    <property type="entry name" value="GLUTATHIONE S-TRANSFERASE RHO"/>
    <property type="match status" value="1"/>
</dbReference>
<accession>A0AA41YS04</accession>
<protein>
    <recommendedName>
        <fullName evidence="1">glutathione transferase</fullName>
        <ecNumber evidence="1">2.5.1.18</ecNumber>
    </recommendedName>
</protein>
<dbReference type="Gene3D" id="1.20.1050.10">
    <property type="match status" value="1"/>
</dbReference>
<dbReference type="InterPro" id="IPR004045">
    <property type="entry name" value="Glutathione_S-Trfase_N"/>
</dbReference>
<dbReference type="SUPFAM" id="SSF47616">
    <property type="entry name" value="GST C-terminal domain-like"/>
    <property type="match status" value="1"/>
</dbReference>
<evidence type="ECO:0000313" key="5">
    <source>
        <dbReference type="EMBL" id="MCW3477641.1"/>
    </source>
</evidence>
<keyword evidence="6" id="KW-1185">Reference proteome</keyword>
<dbReference type="PROSITE" id="PS50405">
    <property type="entry name" value="GST_CTER"/>
    <property type="match status" value="1"/>
</dbReference>